<dbReference type="Proteomes" id="UP000828390">
    <property type="component" value="Unassembled WGS sequence"/>
</dbReference>
<proteinExistence type="predicted"/>
<feature type="compositionally biased region" description="Polar residues" evidence="1">
    <location>
        <begin position="18"/>
        <end position="27"/>
    </location>
</feature>
<evidence type="ECO:0008006" key="4">
    <source>
        <dbReference type="Google" id="ProtNLM"/>
    </source>
</evidence>
<dbReference type="AlphaFoldDB" id="A0A9D4HG97"/>
<evidence type="ECO:0000313" key="2">
    <source>
        <dbReference type="EMBL" id="KAH3717965.1"/>
    </source>
</evidence>
<accession>A0A9D4HG97</accession>
<reference evidence="2" key="2">
    <citation type="submission" date="2020-11" db="EMBL/GenBank/DDBJ databases">
        <authorList>
            <person name="McCartney M.A."/>
            <person name="Auch B."/>
            <person name="Kono T."/>
            <person name="Mallez S."/>
            <person name="Becker A."/>
            <person name="Gohl D.M."/>
            <person name="Silverstein K.A.T."/>
            <person name="Koren S."/>
            <person name="Bechman K.B."/>
            <person name="Herman A."/>
            <person name="Abrahante J.E."/>
            <person name="Garbe J."/>
        </authorList>
    </citation>
    <scope>NUCLEOTIDE SEQUENCE</scope>
    <source>
        <strain evidence="2">Duluth1</strain>
        <tissue evidence="2">Whole animal</tissue>
    </source>
</reference>
<keyword evidence="3" id="KW-1185">Reference proteome</keyword>
<feature type="compositionally biased region" description="Polar residues" evidence="1">
    <location>
        <begin position="37"/>
        <end position="51"/>
    </location>
</feature>
<comment type="caution">
    <text evidence="2">The sequence shown here is derived from an EMBL/GenBank/DDBJ whole genome shotgun (WGS) entry which is preliminary data.</text>
</comment>
<reference evidence="2" key="1">
    <citation type="journal article" date="2019" name="bioRxiv">
        <title>The Genome of the Zebra Mussel, Dreissena polymorpha: A Resource for Invasive Species Research.</title>
        <authorList>
            <person name="McCartney M.A."/>
            <person name="Auch B."/>
            <person name="Kono T."/>
            <person name="Mallez S."/>
            <person name="Zhang Y."/>
            <person name="Obille A."/>
            <person name="Becker A."/>
            <person name="Abrahante J.E."/>
            <person name="Garbe J."/>
            <person name="Badalamenti J.P."/>
            <person name="Herman A."/>
            <person name="Mangelson H."/>
            <person name="Liachko I."/>
            <person name="Sullivan S."/>
            <person name="Sone E.D."/>
            <person name="Koren S."/>
            <person name="Silverstein K.A.T."/>
            <person name="Beckman K.B."/>
            <person name="Gohl D.M."/>
        </authorList>
    </citation>
    <scope>NUCLEOTIDE SEQUENCE</scope>
    <source>
        <strain evidence="2">Duluth1</strain>
        <tissue evidence="2">Whole animal</tissue>
    </source>
</reference>
<feature type="region of interest" description="Disordered" evidence="1">
    <location>
        <begin position="1"/>
        <end position="61"/>
    </location>
</feature>
<dbReference type="EMBL" id="JAIWYP010000013">
    <property type="protein sequence ID" value="KAH3717965.1"/>
    <property type="molecule type" value="Genomic_DNA"/>
</dbReference>
<protein>
    <recommendedName>
        <fullName evidence="4">PH domain-containing protein</fullName>
    </recommendedName>
</protein>
<gene>
    <name evidence="2" type="ORF">DPMN_060762</name>
</gene>
<evidence type="ECO:0000313" key="3">
    <source>
        <dbReference type="Proteomes" id="UP000828390"/>
    </source>
</evidence>
<name>A0A9D4HG97_DREPO</name>
<organism evidence="2 3">
    <name type="scientific">Dreissena polymorpha</name>
    <name type="common">Zebra mussel</name>
    <name type="synonym">Mytilus polymorpha</name>
    <dbReference type="NCBI Taxonomy" id="45954"/>
    <lineage>
        <taxon>Eukaryota</taxon>
        <taxon>Metazoa</taxon>
        <taxon>Spiralia</taxon>
        <taxon>Lophotrochozoa</taxon>
        <taxon>Mollusca</taxon>
        <taxon>Bivalvia</taxon>
        <taxon>Autobranchia</taxon>
        <taxon>Heteroconchia</taxon>
        <taxon>Euheterodonta</taxon>
        <taxon>Imparidentia</taxon>
        <taxon>Neoheterodontei</taxon>
        <taxon>Myida</taxon>
        <taxon>Dreissenoidea</taxon>
        <taxon>Dreissenidae</taxon>
        <taxon>Dreissena</taxon>
    </lineage>
</organism>
<evidence type="ECO:0000256" key="1">
    <source>
        <dbReference type="SAM" id="MobiDB-lite"/>
    </source>
</evidence>
<sequence>MSFNDNDTETLLLPAGKQKSSMPYSNTEYEDDCDIGNLQSRPSPVHQQMHSGPTREDKGESILTCSGSHIVQHNGEIKSTKNPPKGATLTPMDFEDQDVELDVADSETCGATGKYNSCSSSNFHFCFAAKKGTEASQWASNIVRTLLQLNI</sequence>